<dbReference type="PROSITE" id="PS51257">
    <property type="entry name" value="PROKAR_LIPOPROTEIN"/>
    <property type="match status" value="1"/>
</dbReference>
<dbReference type="AlphaFoldDB" id="A0A2P7Q236"/>
<protein>
    <recommendedName>
        <fullName evidence="2">DUF4830 domain-containing protein</fullName>
    </recommendedName>
</protein>
<comment type="caution">
    <text evidence="3">The sequence shown here is derived from an EMBL/GenBank/DDBJ whole genome shotgun (WGS) entry which is preliminary data.</text>
</comment>
<reference evidence="3" key="1">
    <citation type="thesis" date="2015" institute="Rutgers" country="The State University of New Jersey, 14 College Farm Rd., New Brunswick, NJ, USA">
        <title>Ammonia toxicity in bacteria and its implications for treatment of and resource recovery from highly nitrogenous organic wastes.</title>
        <authorList>
            <person name="Luther A.K."/>
        </authorList>
    </citation>
    <scope>NUCLEOTIDE SEQUENCE</scope>
    <source>
        <strain evidence="3">RT-10B</strain>
    </source>
</reference>
<dbReference type="RefSeq" id="WP_106775990.1">
    <property type="nucleotide sequence ID" value="NZ_JYGE01000002.1"/>
</dbReference>
<feature type="signal peptide" evidence="1">
    <location>
        <begin position="1"/>
        <end position="22"/>
    </location>
</feature>
<evidence type="ECO:0000313" key="4">
    <source>
        <dbReference type="Proteomes" id="UP000241434"/>
    </source>
</evidence>
<dbReference type="InterPro" id="IPR032257">
    <property type="entry name" value="DUF4830"/>
</dbReference>
<feature type="domain" description="DUF4830" evidence="2">
    <location>
        <begin position="248"/>
        <end position="346"/>
    </location>
</feature>
<keyword evidence="1" id="KW-0732">Signal</keyword>
<gene>
    <name evidence="3" type="ORF">UF10_00960</name>
</gene>
<dbReference type="OrthoDB" id="1743025at2"/>
<evidence type="ECO:0000256" key="1">
    <source>
        <dbReference type="SAM" id="SignalP"/>
    </source>
</evidence>
<keyword evidence="4" id="KW-1185">Reference proteome</keyword>
<dbReference type="EMBL" id="JYGE01000002">
    <property type="protein sequence ID" value="PSJ32010.1"/>
    <property type="molecule type" value="Genomic_DNA"/>
</dbReference>
<evidence type="ECO:0000259" key="2">
    <source>
        <dbReference type="Pfam" id="PF16112"/>
    </source>
</evidence>
<dbReference type="Pfam" id="PF16112">
    <property type="entry name" value="DUF4830"/>
    <property type="match status" value="1"/>
</dbReference>
<dbReference type="Proteomes" id="UP000241434">
    <property type="component" value="Unassembled WGS sequence"/>
</dbReference>
<accession>A0A2P7Q236</accession>
<evidence type="ECO:0000313" key="3">
    <source>
        <dbReference type="EMBL" id="PSJ32010.1"/>
    </source>
</evidence>
<name>A0A2P7Q236_9FIRM</name>
<organism evidence="3 4">
    <name type="scientific">Peptostreptococcus russellii</name>
    <dbReference type="NCBI Taxonomy" id="215200"/>
    <lineage>
        <taxon>Bacteria</taxon>
        <taxon>Bacillati</taxon>
        <taxon>Bacillota</taxon>
        <taxon>Clostridia</taxon>
        <taxon>Peptostreptococcales</taxon>
        <taxon>Peptostreptococcaceae</taxon>
        <taxon>Peptostreptococcus</taxon>
    </lineage>
</organism>
<feature type="chain" id="PRO_5015137399" description="DUF4830 domain-containing protein" evidence="1">
    <location>
        <begin position="23"/>
        <end position="515"/>
    </location>
</feature>
<sequence>MKLLKKLSFFSLFLSICMVLSACNLKGEEYRNKTSNSKVETVNFKDDSKLAKDTINLSKTFGLKDVKSIKINYQGYASVGSSKGSSNNKNSKAISDYIVWGKEIKSNDPYVINQILYYLNYTEKVKSEKNYNDEINRLNSDLKKIKEGDMLANKEKLKKYQGYPIYNGSKKITPEKFNPVITLKSSDGNKVDIPFLLDSSESVVLIDNNIKALSRYATVYLENLIDQDDINTEFSSDIYKIAKQNKLKINFRGEDLELKLPKDFKEDTYGDRYNLFWAYVNDLLKTENDSKDGLEKYKNQKIVLEKYYVSKANFSSLNYDNEKKSYYKINDPAAIVAIRVNDKLIGKFMYGISYPQDVVRLDGKNLMEVTNKSYSDWLSTIMRNDEDSQELAKLSSVDLIKKYYTMLDAGDNNANKLWLAELSAVSGKVSQQVNQEVDEFKDNVEYLLIGDIKKSEIDASSLEAITPEDHIESFTTDIDVKFKKEISILNGQDSPIITLVKLDNNKGYRIVGKGH</sequence>
<proteinExistence type="predicted"/>